<protein>
    <recommendedName>
        <fullName evidence="2">F5/8 type C domain-containing protein</fullName>
    </recommendedName>
</protein>
<proteinExistence type="predicted"/>
<dbReference type="Pfam" id="PF00754">
    <property type="entry name" value="F5_F8_type_C"/>
    <property type="match status" value="1"/>
</dbReference>
<feature type="signal peptide" evidence="1">
    <location>
        <begin position="1"/>
        <end position="28"/>
    </location>
</feature>
<dbReference type="EMBL" id="JAVDYC010000001">
    <property type="protein sequence ID" value="MDR7320448.1"/>
    <property type="molecule type" value="Genomic_DNA"/>
</dbReference>
<reference evidence="3 4" key="1">
    <citation type="submission" date="2023-07" db="EMBL/GenBank/DDBJ databases">
        <title>Sequencing the genomes of 1000 actinobacteria strains.</title>
        <authorList>
            <person name="Klenk H.-P."/>
        </authorList>
    </citation>
    <scope>NUCLEOTIDE SEQUENCE [LARGE SCALE GENOMIC DNA]</scope>
    <source>
        <strain evidence="3 4">DSM 44711</strain>
    </source>
</reference>
<sequence length="526" mass="56801">MRTVNRGALVALLGVALVAAFPVLPAHAATAPPTSVPPVPLIDRELHNRMLGVLNPAIEVAIDTQMRVLVRNAVARQFDGDTNALWTTVIQEAEEAGVADPNAPGWYQLKSAVASFQNVLGYDYAPQIYIPNWGEGVYAGSAVTVTVAPAAETATAAVGHRVDQYGNVSQVTVNEAYAETNEVWVLSVNERITLGGGIEHALPDAPAARSGPEAPAAGAGMGANAVCNPTGLRNPKGAEYLRRWKVTNDNFGELFEGKREMRLVIITSTGFVLRNHYFAKVKKKHVKNWQDTETFVTTWDQAVYGTVMAYTWYEVDGGETISGTISTPLQGGGSISTTISKQERDDEAGTAVVYFAESTYLTYDTSRVAFEVCSQGGEGGSGDEQNVACGALASASSTYPYEGYAPSRVTDCNRDTRLGGAYSWSNAATVYPPSNPQWVQADFGVERTIRRVVVHTSQGYPIRDYDVQVWNGLNYLTVAEVRGNTALQVTSTFSLRNTRLVRILGRSGPAHQQLHVRVNELEAYAN</sequence>
<evidence type="ECO:0000313" key="4">
    <source>
        <dbReference type="Proteomes" id="UP001183629"/>
    </source>
</evidence>
<keyword evidence="1" id="KW-0732">Signal</keyword>
<evidence type="ECO:0000313" key="3">
    <source>
        <dbReference type="EMBL" id="MDR7320448.1"/>
    </source>
</evidence>
<dbReference type="InterPro" id="IPR000421">
    <property type="entry name" value="FA58C"/>
</dbReference>
<dbReference type="Proteomes" id="UP001183629">
    <property type="component" value="Unassembled WGS sequence"/>
</dbReference>
<dbReference type="Gene3D" id="2.60.120.260">
    <property type="entry name" value="Galactose-binding domain-like"/>
    <property type="match status" value="1"/>
</dbReference>
<name>A0AAE3ZIC4_9ACTN</name>
<dbReference type="AlphaFoldDB" id="A0AAE3ZIC4"/>
<dbReference type="SUPFAM" id="SSF49785">
    <property type="entry name" value="Galactose-binding domain-like"/>
    <property type="match status" value="1"/>
</dbReference>
<keyword evidence="4" id="KW-1185">Reference proteome</keyword>
<comment type="caution">
    <text evidence="3">The sequence shown here is derived from an EMBL/GenBank/DDBJ whole genome shotgun (WGS) entry which is preliminary data.</text>
</comment>
<accession>A0AAE3ZIC4</accession>
<gene>
    <name evidence="3" type="ORF">J2S44_000698</name>
</gene>
<evidence type="ECO:0000256" key="1">
    <source>
        <dbReference type="SAM" id="SignalP"/>
    </source>
</evidence>
<feature type="chain" id="PRO_5042075036" description="F5/8 type C domain-containing protein" evidence="1">
    <location>
        <begin position="29"/>
        <end position="526"/>
    </location>
</feature>
<dbReference type="InterPro" id="IPR008979">
    <property type="entry name" value="Galactose-bd-like_sf"/>
</dbReference>
<dbReference type="RefSeq" id="WP_310408953.1">
    <property type="nucleotide sequence ID" value="NZ_JAVDYC010000001.1"/>
</dbReference>
<evidence type="ECO:0000259" key="2">
    <source>
        <dbReference type="Pfam" id="PF00754"/>
    </source>
</evidence>
<feature type="domain" description="F5/8 type C" evidence="2">
    <location>
        <begin position="394"/>
        <end position="507"/>
    </location>
</feature>
<organism evidence="3 4">
    <name type="scientific">Catenuloplanes niger</name>
    <dbReference type="NCBI Taxonomy" id="587534"/>
    <lineage>
        <taxon>Bacteria</taxon>
        <taxon>Bacillati</taxon>
        <taxon>Actinomycetota</taxon>
        <taxon>Actinomycetes</taxon>
        <taxon>Micromonosporales</taxon>
        <taxon>Micromonosporaceae</taxon>
        <taxon>Catenuloplanes</taxon>
    </lineage>
</organism>